<sequence>MNGCYARISVILRQCSDKTQAPVVHRISISSPSVRLQSSSPPLYLRSVSSEALEYTAMEELEKGLKGLFKVYKLGSLRLCRSGEFLCHCVSGELSAARLHGSFLPLCFR</sequence>
<keyword evidence="2" id="KW-1185">Reference proteome</keyword>
<dbReference type="Proteomes" id="UP000886595">
    <property type="component" value="Unassembled WGS sequence"/>
</dbReference>
<dbReference type="AlphaFoldDB" id="A0A8X7VFI5"/>
<accession>A0A8X7VFI5</accession>
<proteinExistence type="predicted"/>
<evidence type="ECO:0000313" key="2">
    <source>
        <dbReference type="Proteomes" id="UP000886595"/>
    </source>
</evidence>
<protein>
    <submittedName>
        <fullName evidence="1">Uncharacterized protein</fullName>
    </submittedName>
</protein>
<organism evidence="1 2">
    <name type="scientific">Brassica carinata</name>
    <name type="common">Ethiopian mustard</name>
    <name type="synonym">Abyssinian cabbage</name>
    <dbReference type="NCBI Taxonomy" id="52824"/>
    <lineage>
        <taxon>Eukaryota</taxon>
        <taxon>Viridiplantae</taxon>
        <taxon>Streptophyta</taxon>
        <taxon>Embryophyta</taxon>
        <taxon>Tracheophyta</taxon>
        <taxon>Spermatophyta</taxon>
        <taxon>Magnoliopsida</taxon>
        <taxon>eudicotyledons</taxon>
        <taxon>Gunneridae</taxon>
        <taxon>Pentapetalae</taxon>
        <taxon>rosids</taxon>
        <taxon>malvids</taxon>
        <taxon>Brassicales</taxon>
        <taxon>Brassicaceae</taxon>
        <taxon>Brassiceae</taxon>
        <taxon>Brassica</taxon>
    </lineage>
</organism>
<evidence type="ECO:0000313" key="1">
    <source>
        <dbReference type="EMBL" id="KAG2310409.1"/>
    </source>
</evidence>
<comment type="caution">
    <text evidence="1">The sequence shown here is derived from an EMBL/GenBank/DDBJ whole genome shotgun (WGS) entry which is preliminary data.</text>
</comment>
<dbReference type="EMBL" id="JAAMPC010000005">
    <property type="protein sequence ID" value="KAG2310409.1"/>
    <property type="molecule type" value="Genomic_DNA"/>
</dbReference>
<reference evidence="1 2" key="1">
    <citation type="submission" date="2020-02" db="EMBL/GenBank/DDBJ databases">
        <authorList>
            <person name="Ma Q."/>
            <person name="Huang Y."/>
            <person name="Song X."/>
            <person name="Pei D."/>
        </authorList>
    </citation>
    <scope>NUCLEOTIDE SEQUENCE [LARGE SCALE GENOMIC DNA]</scope>
    <source>
        <strain evidence="1">Sxm20200214</strain>
        <tissue evidence="1">Leaf</tissue>
    </source>
</reference>
<name>A0A8X7VFI5_BRACI</name>
<gene>
    <name evidence="1" type="ORF">Bca52824_021966</name>
</gene>